<evidence type="ECO:0000259" key="1">
    <source>
        <dbReference type="PROSITE" id="PS50995"/>
    </source>
</evidence>
<dbReference type="PANTHER" id="PTHR33164:SF43">
    <property type="entry name" value="HTH-TYPE TRANSCRIPTIONAL REPRESSOR YETL"/>
    <property type="match status" value="1"/>
</dbReference>
<evidence type="ECO:0000313" key="2">
    <source>
        <dbReference type="EMBL" id="TFC96518.1"/>
    </source>
</evidence>
<dbReference type="EMBL" id="SOGQ01000062">
    <property type="protein sequence ID" value="TFC96518.1"/>
    <property type="molecule type" value="Genomic_DNA"/>
</dbReference>
<dbReference type="InterPro" id="IPR000835">
    <property type="entry name" value="HTH_MarR-typ"/>
</dbReference>
<keyword evidence="3" id="KW-1185">Reference proteome</keyword>
<dbReference type="InterPro" id="IPR036388">
    <property type="entry name" value="WH-like_DNA-bd_sf"/>
</dbReference>
<organism evidence="2 3">
    <name type="scientific">Cryobacterium sinapicolor</name>
    <dbReference type="NCBI Taxonomy" id="1259236"/>
    <lineage>
        <taxon>Bacteria</taxon>
        <taxon>Bacillati</taxon>
        <taxon>Actinomycetota</taxon>
        <taxon>Actinomycetes</taxon>
        <taxon>Micrococcales</taxon>
        <taxon>Microbacteriaceae</taxon>
        <taxon>Cryobacterium</taxon>
    </lineage>
</organism>
<sequence length="169" mass="17853">MSGETMFKENGSVQVLEGVTAAVVVLLRALDKTRAGMAAQAGFTGSEIRVLFRISEAGRVTPKMLAGSTDLSMGAVTAICDRLVARDVVRRVANPVDRRSLFLELTATGETLMERIYGDFRARIGRAQGQMSSTEQALLEAQLLSIAAALGYDLEDGLAGAQGPAMTSA</sequence>
<proteinExistence type="predicted"/>
<dbReference type="PROSITE" id="PS50995">
    <property type="entry name" value="HTH_MARR_2"/>
    <property type="match status" value="1"/>
</dbReference>
<dbReference type="PANTHER" id="PTHR33164">
    <property type="entry name" value="TRANSCRIPTIONAL REGULATOR, MARR FAMILY"/>
    <property type="match status" value="1"/>
</dbReference>
<dbReference type="SMART" id="SM00347">
    <property type="entry name" value="HTH_MARR"/>
    <property type="match status" value="1"/>
</dbReference>
<accession>A0ABY2IX01</accession>
<dbReference type="InterPro" id="IPR036390">
    <property type="entry name" value="WH_DNA-bd_sf"/>
</dbReference>
<dbReference type="Gene3D" id="1.10.10.10">
    <property type="entry name" value="Winged helix-like DNA-binding domain superfamily/Winged helix DNA-binding domain"/>
    <property type="match status" value="1"/>
</dbReference>
<name>A0ABY2IX01_9MICO</name>
<dbReference type="SUPFAM" id="SSF46785">
    <property type="entry name" value="Winged helix' DNA-binding domain"/>
    <property type="match status" value="1"/>
</dbReference>
<protein>
    <submittedName>
        <fullName evidence="2">MarR family transcriptional regulator</fullName>
    </submittedName>
</protein>
<gene>
    <name evidence="2" type="ORF">E3T28_12390</name>
</gene>
<evidence type="ECO:0000313" key="3">
    <source>
        <dbReference type="Proteomes" id="UP000297853"/>
    </source>
</evidence>
<feature type="domain" description="HTH marR-type" evidence="1">
    <location>
        <begin position="9"/>
        <end position="148"/>
    </location>
</feature>
<dbReference type="Proteomes" id="UP000297853">
    <property type="component" value="Unassembled WGS sequence"/>
</dbReference>
<reference evidence="2 3" key="1">
    <citation type="submission" date="2019-03" db="EMBL/GenBank/DDBJ databases">
        <title>Genomics of glacier-inhabiting Cryobacterium strains.</title>
        <authorList>
            <person name="Liu Q."/>
            <person name="Xin Y.-H."/>
        </authorList>
    </citation>
    <scope>NUCLEOTIDE SEQUENCE [LARGE SCALE GENOMIC DNA]</scope>
    <source>
        <strain evidence="2 3">TMT1-23-1</strain>
    </source>
</reference>
<dbReference type="Pfam" id="PF12802">
    <property type="entry name" value="MarR_2"/>
    <property type="match status" value="1"/>
</dbReference>
<dbReference type="InterPro" id="IPR039422">
    <property type="entry name" value="MarR/SlyA-like"/>
</dbReference>
<comment type="caution">
    <text evidence="2">The sequence shown here is derived from an EMBL/GenBank/DDBJ whole genome shotgun (WGS) entry which is preliminary data.</text>
</comment>